<proteinExistence type="predicted"/>
<name>A0ABD2NJA4_9CUCU</name>
<accession>A0ABD2NJA4</accession>
<feature type="non-terminal residue" evidence="2">
    <location>
        <position position="1"/>
    </location>
</feature>
<dbReference type="Proteomes" id="UP001516400">
    <property type="component" value="Unassembled WGS sequence"/>
</dbReference>
<protein>
    <submittedName>
        <fullName evidence="2">Uncharacterized protein</fullName>
    </submittedName>
</protein>
<organism evidence="2 3">
    <name type="scientific">Cryptolaemus montrouzieri</name>
    <dbReference type="NCBI Taxonomy" id="559131"/>
    <lineage>
        <taxon>Eukaryota</taxon>
        <taxon>Metazoa</taxon>
        <taxon>Ecdysozoa</taxon>
        <taxon>Arthropoda</taxon>
        <taxon>Hexapoda</taxon>
        <taxon>Insecta</taxon>
        <taxon>Pterygota</taxon>
        <taxon>Neoptera</taxon>
        <taxon>Endopterygota</taxon>
        <taxon>Coleoptera</taxon>
        <taxon>Polyphaga</taxon>
        <taxon>Cucujiformia</taxon>
        <taxon>Coccinelloidea</taxon>
        <taxon>Coccinellidae</taxon>
        <taxon>Scymninae</taxon>
        <taxon>Scymnini</taxon>
        <taxon>Cryptolaemus</taxon>
    </lineage>
</organism>
<reference evidence="2 3" key="1">
    <citation type="journal article" date="2021" name="BMC Biol.">
        <title>Horizontally acquired antibacterial genes associated with adaptive radiation of ladybird beetles.</title>
        <authorList>
            <person name="Li H.S."/>
            <person name="Tang X.F."/>
            <person name="Huang Y.H."/>
            <person name="Xu Z.Y."/>
            <person name="Chen M.L."/>
            <person name="Du X.Y."/>
            <person name="Qiu B.Y."/>
            <person name="Chen P.T."/>
            <person name="Zhang W."/>
            <person name="Slipinski A."/>
            <person name="Escalona H.E."/>
            <person name="Waterhouse R.M."/>
            <person name="Zwick A."/>
            <person name="Pang H."/>
        </authorList>
    </citation>
    <scope>NUCLEOTIDE SEQUENCE [LARGE SCALE GENOMIC DNA]</scope>
    <source>
        <strain evidence="2">SYSU2018</strain>
    </source>
</reference>
<feature type="region of interest" description="Disordered" evidence="1">
    <location>
        <begin position="59"/>
        <end position="93"/>
    </location>
</feature>
<gene>
    <name evidence="2" type="ORF">HHI36_016294</name>
</gene>
<dbReference type="AlphaFoldDB" id="A0ABD2NJA4"/>
<evidence type="ECO:0000313" key="2">
    <source>
        <dbReference type="EMBL" id="KAL3278768.1"/>
    </source>
</evidence>
<dbReference type="EMBL" id="JABFTP020000124">
    <property type="protein sequence ID" value="KAL3278768.1"/>
    <property type="molecule type" value="Genomic_DNA"/>
</dbReference>
<comment type="caution">
    <text evidence="2">The sequence shown here is derived from an EMBL/GenBank/DDBJ whole genome shotgun (WGS) entry which is preliminary data.</text>
</comment>
<evidence type="ECO:0000256" key="1">
    <source>
        <dbReference type="SAM" id="MobiDB-lite"/>
    </source>
</evidence>
<sequence>EVENMLKDLLENYCEVKEGMKSFAKFNDHKCIESKLEILQNESKVEHFRTNEIFIESDSSQKEREIQKMLRDRAKEDKEREKSAYMIPETDRE</sequence>
<keyword evidence="3" id="KW-1185">Reference proteome</keyword>
<evidence type="ECO:0000313" key="3">
    <source>
        <dbReference type="Proteomes" id="UP001516400"/>
    </source>
</evidence>